<keyword evidence="3" id="KW-1185">Reference proteome</keyword>
<sequence>MSTPAKSATLNPPPADPSGPSASIPSDQTDDSAVIDLTSEDPSGPTVTPPLQRPRKRTRASRRLEDLELKKNDLKPIGDDTPAFQPSVVRPSRKSNDGDTSQASDLAEDDPSRYYLVDEVLDRRTRKYGSETAGLRH</sequence>
<feature type="compositionally biased region" description="Basic and acidic residues" evidence="1">
    <location>
        <begin position="62"/>
        <end position="78"/>
    </location>
</feature>
<feature type="compositionally biased region" description="Low complexity" evidence="1">
    <location>
        <begin position="18"/>
        <end position="27"/>
    </location>
</feature>
<evidence type="ECO:0000313" key="3">
    <source>
        <dbReference type="Proteomes" id="UP000266841"/>
    </source>
</evidence>
<feature type="region of interest" description="Disordered" evidence="1">
    <location>
        <begin position="1"/>
        <end position="137"/>
    </location>
</feature>
<feature type="compositionally biased region" description="Polar residues" evidence="1">
    <location>
        <begin position="1"/>
        <end position="10"/>
    </location>
</feature>
<gene>
    <name evidence="2" type="ORF">THAOC_17636</name>
</gene>
<evidence type="ECO:0000313" key="2">
    <source>
        <dbReference type="EMBL" id="EJK61808.1"/>
    </source>
</evidence>
<dbReference type="EMBL" id="AGNL01019473">
    <property type="protein sequence ID" value="EJK61808.1"/>
    <property type="molecule type" value="Genomic_DNA"/>
</dbReference>
<organism evidence="2 3">
    <name type="scientific">Thalassiosira oceanica</name>
    <name type="common">Marine diatom</name>
    <dbReference type="NCBI Taxonomy" id="159749"/>
    <lineage>
        <taxon>Eukaryota</taxon>
        <taxon>Sar</taxon>
        <taxon>Stramenopiles</taxon>
        <taxon>Ochrophyta</taxon>
        <taxon>Bacillariophyta</taxon>
        <taxon>Coscinodiscophyceae</taxon>
        <taxon>Thalassiosirophycidae</taxon>
        <taxon>Thalassiosirales</taxon>
        <taxon>Thalassiosiraceae</taxon>
        <taxon>Thalassiosira</taxon>
    </lineage>
</organism>
<dbReference type="AlphaFoldDB" id="K0S6U9"/>
<evidence type="ECO:0000256" key="1">
    <source>
        <dbReference type="SAM" id="MobiDB-lite"/>
    </source>
</evidence>
<accession>K0S6U9</accession>
<feature type="non-terminal residue" evidence="2">
    <location>
        <position position="137"/>
    </location>
</feature>
<proteinExistence type="predicted"/>
<protein>
    <submittedName>
        <fullName evidence="2">Uncharacterized protein</fullName>
    </submittedName>
</protein>
<reference evidence="2 3" key="1">
    <citation type="journal article" date="2012" name="Genome Biol.">
        <title>Genome and low-iron response of an oceanic diatom adapted to chronic iron limitation.</title>
        <authorList>
            <person name="Lommer M."/>
            <person name="Specht M."/>
            <person name="Roy A.S."/>
            <person name="Kraemer L."/>
            <person name="Andreson R."/>
            <person name="Gutowska M.A."/>
            <person name="Wolf J."/>
            <person name="Bergner S.V."/>
            <person name="Schilhabel M.B."/>
            <person name="Klostermeier U.C."/>
            <person name="Beiko R.G."/>
            <person name="Rosenstiel P."/>
            <person name="Hippler M."/>
            <person name="Laroche J."/>
        </authorList>
    </citation>
    <scope>NUCLEOTIDE SEQUENCE [LARGE SCALE GENOMIC DNA]</scope>
    <source>
        <strain evidence="2 3">CCMP1005</strain>
    </source>
</reference>
<comment type="caution">
    <text evidence="2">The sequence shown here is derived from an EMBL/GenBank/DDBJ whole genome shotgun (WGS) entry which is preliminary data.</text>
</comment>
<name>K0S6U9_THAOC</name>
<dbReference type="Proteomes" id="UP000266841">
    <property type="component" value="Unassembled WGS sequence"/>
</dbReference>